<sequence>MSDFQEQKLNLKGRTGNLLYYRNIDTGRVEEKVRVVKGQPQTYFTPILDRVYFTEDDVRKFNLDRLGQPLPYMHGHIVMIHEYVYDFWGHYIQAEGLALYGHLLRHCYGDKNWCFPDLPLLAQKMGKSANTVKKYLKILEDYGFVYKFLVQSQKNNRMDESPLYKVRKKVPFLSQDLINKLPENLKEHHEKFMNRLVENFEEIPEFNEETDYSQIYDDLTESGELRKKPVSPMHIQKSEFLKTRELRKSRSEKDIDIWIKVLDTIQHTKNVSKPSFETWFKGSIFLQNGNHFCIYSRTKFASDWLASHYKDLIIESLQECTHFDEDIHTLVFDYMEVAEVQPGEE</sequence>
<dbReference type="InterPro" id="IPR036388">
    <property type="entry name" value="WH-like_DNA-bd_sf"/>
</dbReference>
<dbReference type="SUPFAM" id="SSF46785">
    <property type="entry name" value="Winged helix' DNA-binding domain"/>
    <property type="match status" value="1"/>
</dbReference>
<dbReference type="InterPro" id="IPR024633">
    <property type="entry name" value="DnaA_N_dom"/>
</dbReference>
<dbReference type="Pfam" id="PF11638">
    <property type="entry name" value="DnaA_N"/>
    <property type="match status" value="1"/>
</dbReference>
<accession>A0A9X7BT41</accession>
<reference evidence="2 3" key="1">
    <citation type="submission" date="2017-09" db="EMBL/GenBank/DDBJ databases">
        <title>Large-scale bioinformatics analysis of Bacillus genomes uncovers conserved roles of natural products in bacterial physiology.</title>
        <authorList>
            <consortium name="Agbiome Team Llc"/>
            <person name="Bleich R.M."/>
            <person name="Grubbs K.J."/>
            <person name="Santa Maria K.C."/>
            <person name="Allen S.E."/>
            <person name="Farag S."/>
            <person name="Shank E.A."/>
            <person name="Bowers A."/>
        </authorList>
    </citation>
    <scope>NUCLEOTIDE SEQUENCE [LARGE SCALE GENOMIC DNA]</scope>
    <source>
        <strain evidence="2 3">AFS060060</strain>
    </source>
</reference>
<dbReference type="Pfam" id="PF13730">
    <property type="entry name" value="HTH_36"/>
    <property type="match status" value="1"/>
</dbReference>
<comment type="caution">
    <text evidence="2">The sequence shown here is derived from an EMBL/GenBank/DDBJ whole genome shotgun (WGS) entry which is preliminary data.</text>
</comment>
<dbReference type="RefSeq" id="WP_098685565.1">
    <property type="nucleotide sequence ID" value="NZ_NVDU01000003.1"/>
</dbReference>
<feature type="domain" description="DnaA N-terminal" evidence="1">
    <location>
        <begin position="257"/>
        <end position="318"/>
    </location>
</feature>
<keyword evidence="2" id="KW-0396">Initiation factor</keyword>
<dbReference type="Gene3D" id="1.10.10.10">
    <property type="entry name" value="Winged helix-like DNA-binding domain superfamily/Winged helix DNA-binding domain"/>
    <property type="match status" value="1"/>
</dbReference>
<dbReference type="AlphaFoldDB" id="A0A9X7BT41"/>
<dbReference type="Proteomes" id="UP000223366">
    <property type="component" value="Unassembled WGS sequence"/>
</dbReference>
<evidence type="ECO:0000313" key="3">
    <source>
        <dbReference type="Proteomes" id="UP000223366"/>
    </source>
</evidence>
<proteinExistence type="predicted"/>
<dbReference type="InterPro" id="IPR036390">
    <property type="entry name" value="WH_DNA-bd_sf"/>
</dbReference>
<gene>
    <name evidence="2" type="ORF">COK99_01365</name>
</gene>
<organism evidence="2 3">
    <name type="scientific">Bacillus thuringiensis</name>
    <dbReference type="NCBI Taxonomy" id="1428"/>
    <lineage>
        <taxon>Bacteria</taxon>
        <taxon>Bacillati</taxon>
        <taxon>Bacillota</taxon>
        <taxon>Bacilli</taxon>
        <taxon>Bacillales</taxon>
        <taxon>Bacillaceae</taxon>
        <taxon>Bacillus</taxon>
        <taxon>Bacillus cereus group</taxon>
    </lineage>
</organism>
<protein>
    <submittedName>
        <fullName evidence="2">Replication initiation factor RepA</fullName>
    </submittedName>
</protein>
<dbReference type="Gene3D" id="3.30.300.180">
    <property type="match status" value="1"/>
</dbReference>
<dbReference type="EMBL" id="NVDU01000003">
    <property type="protein sequence ID" value="PFV35698.1"/>
    <property type="molecule type" value="Genomic_DNA"/>
</dbReference>
<name>A0A9X7BT41_BACTU</name>
<keyword evidence="2" id="KW-0648">Protein biosynthesis</keyword>
<evidence type="ECO:0000259" key="1">
    <source>
        <dbReference type="Pfam" id="PF11638"/>
    </source>
</evidence>
<dbReference type="GO" id="GO:0003743">
    <property type="term" value="F:translation initiation factor activity"/>
    <property type="evidence" value="ECO:0007669"/>
    <property type="project" value="UniProtKB-KW"/>
</dbReference>
<evidence type="ECO:0000313" key="2">
    <source>
        <dbReference type="EMBL" id="PFV35698.1"/>
    </source>
</evidence>
<dbReference type="InterPro" id="IPR038454">
    <property type="entry name" value="DnaA_N_sf"/>
</dbReference>